<dbReference type="InterPro" id="IPR050206">
    <property type="entry name" value="FtsK/SpoIIIE/SftA"/>
</dbReference>
<reference evidence="5" key="1">
    <citation type="submission" date="2010-12" db="EMBL/GenBank/DDBJ databases">
        <title>Complete sequence of Bacillus cellulosilyticus DSM 2522.</title>
        <authorList>
            <consortium name="US DOE Joint Genome Institute"/>
            <person name="Lucas S."/>
            <person name="Copeland A."/>
            <person name="Lapidus A."/>
            <person name="Cheng J.-F."/>
            <person name="Bruce D."/>
            <person name="Goodwin L."/>
            <person name="Pitluck S."/>
            <person name="Chertkov O."/>
            <person name="Detter J.C."/>
            <person name="Han C."/>
            <person name="Tapia R."/>
            <person name="Land M."/>
            <person name="Hauser L."/>
            <person name="Jeffries C."/>
            <person name="Kyrpides N."/>
            <person name="Ivanova N."/>
            <person name="Mikhailova N."/>
            <person name="Brumm P."/>
            <person name="Mead D."/>
            <person name="Woyke T."/>
        </authorList>
    </citation>
    <scope>NUCLEOTIDE SEQUENCE [LARGE SCALE GENOMIC DNA]</scope>
    <source>
        <strain evidence="5">DSM 2522</strain>
    </source>
</reference>
<sequence length="405" mass="46107">MLSVLLSTVGVMIFGTASYGLYKNRKTFDPVKHMKVSFIKADMAIKKIRNNGKTEYITPDLVDFVEENWGYRFEYKMKNGMSIKAFEAKKSFIETAFNGAAEIRGEGNRLYIDVFTGKVPTECSFNLDEIRDNTWRMILPCFLGISRKGKEYVDLTKAPHGIVGGETGGGKSTFIRQLLTAIAILRDPRQVRIHLFDLKFGLELSMFENLPHVETFVDDVYKVEEALKNINGELDKRGQLIKEKSRKKDIEAYNNSVPEEGKLPYHLIIVDELAEIEDTDSIQRIARLGRALGFHMILATQRPDAKVLEGQIKANCPMKVAFKVINSVNSKIILDNVKAAQIPKEYPGRSIVQFKTEREVQTPLLEEEIANKIIYKRIKELDEFYMQEVDPVVEGKGTPDTTEYC</sequence>
<keyword evidence="6" id="KW-1185">Reference proteome</keyword>
<evidence type="ECO:0000256" key="2">
    <source>
        <dbReference type="ARBA" id="ARBA00022840"/>
    </source>
</evidence>
<feature type="domain" description="FtsK" evidence="4">
    <location>
        <begin position="148"/>
        <end position="331"/>
    </location>
</feature>
<dbReference type="eggNOG" id="COG1674">
    <property type="taxonomic scope" value="Bacteria"/>
</dbReference>
<organism evidence="5 6">
    <name type="scientific">Evansella cellulosilytica (strain ATCC 21833 / DSM 2522 / FERM P-1141 / JCM 9156 / N-4)</name>
    <name type="common">Bacillus cellulosilyticus</name>
    <dbReference type="NCBI Taxonomy" id="649639"/>
    <lineage>
        <taxon>Bacteria</taxon>
        <taxon>Bacillati</taxon>
        <taxon>Bacillota</taxon>
        <taxon>Bacilli</taxon>
        <taxon>Bacillales</taxon>
        <taxon>Bacillaceae</taxon>
        <taxon>Evansella</taxon>
    </lineage>
</organism>
<keyword evidence="1 3" id="KW-0547">Nucleotide-binding</keyword>
<evidence type="ECO:0000313" key="6">
    <source>
        <dbReference type="Proteomes" id="UP000001401"/>
    </source>
</evidence>
<gene>
    <name evidence="5" type="ordered locus">Bcell_2705</name>
</gene>
<dbReference type="EMBL" id="CP002394">
    <property type="protein sequence ID" value="ADU30960.1"/>
    <property type="molecule type" value="Genomic_DNA"/>
</dbReference>
<keyword evidence="5" id="KW-0132">Cell division</keyword>
<dbReference type="Pfam" id="PF01580">
    <property type="entry name" value="FtsK_SpoIIIE"/>
    <property type="match status" value="1"/>
</dbReference>
<evidence type="ECO:0000313" key="5">
    <source>
        <dbReference type="EMBL" id="ADU30960.1"/>
    </source>
</evidence>
<dbReference type="STRING" id="649639.Bcell_2705"/>
<dbReference type="InterPro" id="IPR002543">
    <property type="entry name" value="FtsK_dom"/>
</dbReference>
<dbReference type="PANTHER" id="PTHR22683:SF1">
    <property type="entry name" value="TYPE VII SECRETION SYSTEM PROTEIN ESSC"/>
    <property type="match status" value="1"/>
</dbReference>
<feature type="binding site" evidence="3">
    <location>
        <begin position="165"/>
        <end position="172"/>
    </location>
    <ligand>
        <name>ATP</name>
        <dbReference type="ChEBI" id="CHEBI:30616"/>
    </ligand>
</feature>
<dbReference type="SUPFAM" id="SSF52540">
    <property type="entry name" value="P-loop containing nucleoside triphosphate hydrolases"/>
    <property type="match status" value="1"/>
</dbReference>
<evidence type="ECO:0000256" key="3">
    <source>
        <dbReference type="PROSITE-ProRule" id="PRU00289"/>
    </source>
</evidence>
<name>E6TVE3_EVAC2</name>
<dbReference type="GO" id="GO:0051301">
    <property type="term" value="P:cell division"/>
    <property type="evidence" value="ECO:0007669"/>
    <property type="project" value="UniProtKB-KW"/>
</dbReference>
<dbReference type="PANTHER" id="PTHR22683">
    <property type="entry name" value="SPORULATION PROTEIN RELATED"/>
    <property type="match status" value="1"/>
</dbReference>
<dbReference type="GO" id="GO:0005524">
    <property type="term" value="F:ATP binding"/>
    <property type="evidence" value="ECO:0007669"/>
    <property type="project" value="UniProtKB-UniRule"/>
</dbReference>
<evidence type="ECO:0000259" key="4">
    <source>
        <dbReference type="PROSITE" id="PS50901"/>
    </source>
</evidence>
<dbReference type="OrthoDB" id="9807790at2"/>
<dbReference type="Gene3D" id="3.40.50.300">
    <property type="entry name" value="P-loop containing nucleotide triphosphate hydrolases"/>
    <property type="match status" value="1"/>
</dbReference>
<dbReference type="PROSITE" id="PS50901">
    <property type="entry name" value="FTSK"/>
    <property type="match status" value="1"/>
</dbReference>
<dbReference type="Proteomes" id="UP000001401">
    <property type="component" value="Chromosome"/>
</dbReference>
<proteinExistence type="predicted"/>
<accession>E6TVE3</accession>
<keyword evidence="2 3" id="KW-0067">ATP-binding</keyword>
<dbReference type="HOGENOM" id="CLU_059880_1_1_9"/>
<dbReference type="RefSeq" id="WP_013489293.1">
    <property type="nucleotide sequence ID" value="NC_014829.1"/>
</dbReference>
<protein>
    <submittedName>
        <fullName evidence="5">Cell division protein FtsK/SpoIIIE</fullName>
    </submittedName>
</protein>
<dbReference type="KEGG" id="bco:Bcell_2705"/>
<keyword evidence="5" id="KW-0131">Cell cycle</keyword>
<dbReference type="GO" id="GO:0003677">
    <property type="term" value="F:DNA binding"/>
    <property type="evidence" value="ECO:0007669"/>
    <property type="project" value="InterPro"/>
</dbReference>
<dbReference type="AlphaFoldDB" id="E6TVE3"/>
<evidence type="ECO:0000256" key="1">
    <source>
        <dbReference type="ARBA" id="ARBA00022741"/>
    </source>
</evidence>
<dbReference type="InterPro" id="IPR027417">
    <property type="entry name" value="P-loop_NTPase"/>
</dbReference>